<dbReference type="Gene3D" id="3.90.730.10">
    <property type="entry name" value="Ribonuclease T2-like"/>
    <property type="match status" value="1"/>
</dbReference>
<evidence type="ECO:0000256" key="1">
    <source>
        <dbReference type="ARBA" id="ARBA00007469"/>
    </source>
</evidence>
<dbReference type="InterPro" id="IPR036430">
    <property type="entry name" value="RNase_T2-like_sf"/>
</dbReference>
<dbReference type="OrthoDB" id="1436437at2759"/>
<feature type="chain" id="PRO_5014573514" evidence="3">
    <location>
        <begin position="20"/>
        <end position="216"/>
    </location>
</feature>
<dbReference type="PANTHER" id="PTHR11240:SF22">
    <property type="entry name" value="RIBONUCLEASE T2"/>
    <property type="match status" value="1"/>
</dbReference>
<comment type="similarity">
    <text evidence="1 2">Belongs to the RNase T2 family.</text>
</comment>
<name>G7KCN1_MEDTR</name>
<dbReference type="GO" id="GO:0004521">
    <property type="term" value="F:RNA endonuclease activity"/>
    <property type="evidence" value="ECO:0000318"/>
    <property type="project" value="GO_Central"/>
</dbReference>
<evidence type="ECO:0000313" key="4">
    <source>
        <dbReference type="EMBL" id="AES99940.1"/>
    </source>
</evidence>
<dbReference type="SUPFAM" id="SSF55895">
    <property type="entry name" value="Ribonuclease Rh-like"/>
    <property type="match status" value="1"/>
</dbReference>
<reference evidence="5" key="4">
    <citation type="journal article" date="2018" name="Nat. Plants">
        <title>Whole-genome landscape of Medicago truncatula symbiotic genes.</title>
        <authorList>
            <person name="Pecrix Y."/>
            <person name="Gamas P."/>
            <person name="Carrere S."/>
        </authorList>
    </citation>
    <scope>NUCLEOTIDE SEQUENCE</scope>
    <source>
        <tissue evidence="5">Leaves</tissue>
    </source>
</reference>
<dbReference type="KEGG" id="mtr:11425718"/>
<dbReference type="GO" id="GO:0033897">
    <property type="term" value="F:ribonuclease T2 activity"/>
    <property type="evidence" value="ECO:0007669"/>
    <property type="project" value="InterPro"/>
</dbReference>
<dbReference type="EC" id="3.1.27.1" evidence="5"/>
<evidence type="ECO:0000313" key="5">
    <source>
        <dbReference type="EMBL" id="RHN57380.1"/>
    </source>
</evidence>
<dbReference type="EMBL" id="PSQE01000005">
    <property type="protein sequence ID" value="RHN57380.1"/>
    <property type="molecule type" value="Genomic_DNA"/>
</dbReference>
<dbReference type="GO" id="GO:0016787">
    <property type="term" value="F:hydrolase activity"/>
    <property type="evidence" value="ECO:0007669"/>
    <property type="project" value="UniProtKB-KW"/>
</dbReference>
<accession>G7KCN1</accession>
<evidence type="ECO:0000256" key="3">
    <source>
        <dbReference type="SAM" id="SignalP"/>
    </source>
</evidence>
<dbReference type="PANTHER" id="PTHR11240">
    <property type="entry name" value="RIBONUCLEASE T2"/>
    <property type="match status" value="1"/>
</dbReference>
<dbReference type="EnsemblPlants" id="AES99940">
    <property type="protein sequence ID" value="AES99940"/>
    <property type="gene ID" value="MTR_5g086410"/>
</dbReference>
<dbReference type="EMBL" id="CM001221">
    <property type="protein sequence ID" value="AES99940.1"/>
    <property type="molecule type" value="Genomic_DNA"/>
</dbReference>
<evidence type="ECO:0000313" key="7">
    <source>
        <dbReference type="Proteomes" id="UP000002051"/>
    </source>
</evidence>
<dbReference type="GO" id="GO:0003723">
    <property type="term" value="F:RNA binding"/>
    <property type="evidence" value="ECO:0007669"/>
    <property type="project" value="InterPro"/>
</dbReference>
<dbReference type="Proteomes" id="UP000265566">
    <property type="component" value="Chromosome 5"/>
</dbReference>
<dbReference type="GO" id="GO:0006401">
    <property type="term" value="P:RNA catabolic process"/>
    <property type="evidence" value="ECO:0000318"/>
    <property type="project" value="GO_Central"/>
</dbReference>
<dbReference type="GO" id="GO:0005576">
    <property type="term" value="C:extracellular region"/>
    <property type="evidence" value="ECO:0000318"/>
    <property type="project" value="GO_Central"/>
</dbReference>
<evidence type="ECO:0000313" key="6">
    <source>
        <dbReference type="EnsemblPlants" id="AES99940"/>
    </source>
</evidence>
<evidence type="ECO:0000256" key="2">
    <source>
        <dbReference type="RuleBase" id="RU004328"/>
    </source>
</evidence>
<dbReference type="AlphaFoldDB" id="G7KCN1"/>
<protein>
    <submittedName>
        <fullName evidence="5">Putative ribonuclease T(2)</fullName>
        <ecNumber evidence="5">3.1.27.1</ecNumber>
    </submittedName>
    <submittedName>
        <fullName evidence="4">Ribonuclease T2 family protein</fullName>
    </submittedName>
</protein>
<dbReference type="eggNOG" id="KOG1642">
    <property type="taxonomic scope" value="Eukaryota"/>
</dbReference>
<dbReference type="PROSITE" id="PS51257">
    <property type="entry name" value="PROKAR_LIPOPROTEIN"/>
    <property type="match status" value="1"/>
</dbReference>
<reference evidence="4 7" key="2">
    <citation type="journal article" date="2014" name="BMC Genomics">
        <title>An improved genome release (version Mt4.0) for the model legume Medicago truncatula.</title>
        <authorList>
            <person name="Tang H."/>
            <person name="Krishnakumar V."/>
            <person name="Bidwell S."/>
            <person name="Rosen B."/>
            <person name="Chan A."/>
            <person name="Zhou S."/>
            <person name="Gentzbittel L."/>
            <person name="Childs K.L."/>
            <person name="Yandell M."/>
            <person name="Gundlach H."/>
            <person name="Mayer K.F."/>
            <person name="Schwartz D.C."/>
            <person name="Town C.D."/>
        </authorList>
    </citation>
    <scope>GENOME REANNOTATION</scope>
    <source>
        <strain evidence="6 7">cv. Jemalong A17</strain>
    </source>
</reference>
<dbReference type="InterPro" id="IPR001568">
    <property type="entry name" value="RNase_T2-like"/>
</dbReference>
<feature type="signal peptide" evidence="3">
    <location>
        <begin position="1"/>
        <end position="19"/>
    </location>
</feature>
<gene>
    <name evidence="6" type="primary">11425718</name>
    <name evidence="4" type="ordered locus">MTR_5g086410</name>
    <name evidence="5" type="ORF">MtrunA17_Chr5g0439761</name>
</gene>
<dbReference type="Pfam" id="PF00445">
    <property type="entry name" value="Ribonuclease_T2"/>
    <property type="match status" value="1"/>
</dbReference>
<dbReference type="Proteomes" id="UP000002051">
    <property type="component" value="Chromosome 5"/>
</dbReference>
<sequence length="216" mass="24594">MARLVFLICLFFFLPTVMSCDFLVLALQWPITYCRPPSNCRTGLPQSLTIRGLWPSTKFPPYPAHCVGKDLSLNMVTSIEDRLHNEWPSLNSGQSDFSFWEMEWNKHGKCSTDVFPDPLTYFSFALTKSRAADIMRVLDLNAIKPSQREIFSAVRIVSAIVNAGFGVPQLECNYLAYPSELREIRLCLHTNGTFMQRCPYNNLKIGCGLTLSWPLQ</sequence>
<organism evidence="4 7">
    <name type="scientific">Medicago truncatula</name>
    <name type="common">Barrel medic</name>
    <name type="synonym">Medicago tribuloides</name>
    <dbReference type="NCBI Taxonomy" id="3880"/>
    <lineage>
        <taxon>Eukaryota</taxon>
        <taxon>Viridiplantae</taxon>
        <taxon>Streptophyta</taxon>
        <taxon>Embryophyta</taxon>
        <taxon>Tracheophyta</taxon>
        <taxon>Spermatophyta</taxon>
        <taxon>Magnoliopsida</taxon>
        <taxon>eudicotyledons</taxon>
        <taxon>Gunneridae</taxon>
        <taxon>Pentapetalae</taxon>
        <taxon>rosids</taxon>
        <taxon>fabids</taxon>
        <taxon>Fabales</taxon>
        <taxon>Fabaceae</taxon>
        <taxon>Papilionoideae</taxon>
        <taxon>50 kb inversion clade</taxon>
        <taxon>NPAAA clade</taxon>
        <taxon>Hologalegina</taxon>
        <taxon>IRL clade</taxon>
        <taxon>Trifolieae</taxon>
        <taxon>Medicago</taxon>
    </lineage>
</organism>
<dbReference type="Gramene" id="rna32918">
    <property type="protein sequence ID" value="RHN57380.1"/>
    <property type="gene ID" value="gene32918"/>
</dbReference>
<keyword evidence="7" id="KW-1185">Reference proteome</keyword>
<dbReference type="HOGENOM" id="CLU_069912_2_1_1"/>
<reference evidence="4 7" key="1">
    <citation type="journal article" date="2011" name="Nature">
        <title>The Medicago genome provides insight into the evolution of rhizobial symbioses.</title>
        <authorList>
            <person name="Young N.D."/>
            <person name="Debelle F."/>
            <person name="Oldroyd G.E."/>
            <person name="Geurts R."/>
            <person name="Cannon S.B."/>
            <person name="Udvardi M.K."/>
            <person name="Benedito V.A."/>
            <person name="Mayer K.F."/>
            <person name="Gouzy J."/>
            <person name="Schoof H."/>
            <person name="Van de Peer Y."/>
            <person name="Proost S."/>
            <person name="Cook D.R."/>
            <person name="Meyers B.C."/>
            <person name="Spannagl M."/>
            <person name="Cheung F."/>
            <person name="De Mita S."/>
            <person name="Krishnakumar V."/>
            <person name="Gundlach H."/>
            <person name="Zhou S."/>
            <person name="Mudge J."/>
            <person name="Bharti A.K."/>
            <person name="Murray J.D."/>
            <person name="Naoumkina M.A."/>
            <person name="Rosen B."/>
            <person name="Silverstein K.A."/>
            <person name="Tang H."/>
            <person name="Rombauts S."/>
            <person name="Zhao P.X."/>
            <person name="Zhou P."/>
            <person name="Barbe V."/>
            <person name="Bardou P."/>
            <person name="Bechner M."/>
            <person name="Bellec A."/>
            <person name="Berger A."/>
            <person name="Berges H."/>
            <person name="Bidwell S."/>
            <person name="Bisseling T."/>
            <person name="Choisne N."/>
            <person name="Couloux A."/>
            <person name="Denny R."/>
            <person name="Deshpande S."/>
            <person name="Dai X."/>
            <person name="Doyle J.J."/>
            <person name="Dudez A.M."/>
            <person name="Farmer A.D."/>
            <person name="Fouteau S."/>
            <person name="Franken C."/>
            <person name="Gibelin C."/>
            <person name="Gish J."/>
            <person name="Goldstein S."/>
            <person name="Gonzalez A.J."/>
            <person name="Green P.J."/>
            <person name="Hallab A."/>
            <person name="Hartog M."/>
            <person name="Hua A."/>
            <person name="Humphray S.J."/>
            <person name="Jeong D.H."/>
            <person name="Jing Y."/>
            <person name="Jocker A."/>
            <person name="Kenton S.M."/>
            <person name="Kim D.J."/>
            <person name="Klee K."/>
            <person name="Lai H."/>
            <person name="Lang C."/>
            <person name="Lin S."/>
            <person name="Macmil S.L."/>
            <person name="Magdelenat G."/>
            <person name="Matthews L."/>
            <person name="McCorrison J."/>
            <person name="Monaghan E.L."/>
            <person name="Mun J.H."/>
            <person name="Najar F.Z."/>
            <person name="Nicholson C."/>
            <person name="Noirot C."/>
            <person name="O'Bleness M."/>
            <person name="Paule C.R."/>
            <person name="Poulain J."/>
            <person name="Prion F."/>
            <person name="Qin B."/>
            <person name="Qu C."/>
            <person name="Retzel E.F."/>
            <person name="Riddle C."/>
            <person name="Sallet E."/>
            <person name="Samain S."/>
            <person name="Samson N."/>
            <person name="Sanders I."/>
            <person name="Saurat O."/>
            <person name="Scarpelli C."/>
            <person name="Schiex T."/>
            <person name="Segurens B."/>
            <person name="Severin A.J."/>
            <person name="Sherrier D.J."/>
            <person name="Shi R."/>
            <person name="Sims S."/>
            <person name="Singer S.R."/>
            <person name="Sinharoy S."/>
            <person name="Sterck L."/>
            <person name="Viollet A."/>
            <person name="Wang B.B."/>
            <person name="Wang K."/>
            <person name="Wang M."/>
            <person name="Wang X."/>
            <person name="Warfsmann J."/>
            <person name="Weissenbach J."/>
            <person name="White D.D."/>
            <person name="White J.D."/>
            <person name="Wiley G.B."/>
            <person name="Wincker P."/>
            <person name="Xing Y."/>
            <person name="Yang L."/>
            <person name="Yao Z."/>
            <person name="Ying F."/>
            <person name="Zhai J."/>
            <person name="Zhou L."/>
            <person name="Zuber A."/>
            <person name="Denarie J."/>
            <person name="Dixon R.A."/>
            <person name="May G.D."/>
            <person name="Schwartz D.C."/>
            <person name="Rogers J."/>
            <person name="Quetier F."/>
            <person name="Town C.D."/>
            <person name="Roe B.A."/>
        </authorList>
    </citation>
    <scope>NUCLEOTIDE SEQUENCE [LARGE SCALE GENOMIC DNA]</scope>
    <source>
        <strain evidence="4">A17</strain>
        <strain evidence="6 7">cv. Jemalong A17</strain>
    </source>
</reference>
<proteinExistence type="inferred from homology"/>
<keyword evidence="3" id="KW-0732">Signal</keyword>
<reference evidence="6" key="3">
    <citation type="submission" date="2015-04" db="UniProtKB">
        <authorList>
            <consortium name="EnsemblPlants"/>
        </authorList>
    </citation>
    <scope>IDENTIFICATION</scope>
    <source>
        <strain evidence="6">cv. Jemalong A17</strain>
    </source>
</reference>
<keyword evidence="5" id="KW-0378">Hydrolase</keyword>
<dbReference type="OMA" id="PLANCKT"/>
<dbReference type="PaxDb" id="3880-AES99940"/>